<gene>
    <name evidence="3" type="primary">budC_1</name>
    <name evidence="3" type="ORF">Hypma_012711</name>
</gene>
<dbReference type="OrthoDB" id="498125at2759"/>
<dbReference type="Proteomes" id="UP000076154">
    <property type="component" value="Unassembled WGS sequence"/>
</dbReference>
<evidence type="ECO:0000313" key="3">
    <source>
        <dbReference type="EMBL" id="RDB20285.1"/>
    </source>
</evidence>
<dbReference type="AlphaFoldDB" id="A0A369JIP6"/>
<keyword evidence="2" id="KW-0521">NADP</keyword>
<dbReference type="InParanoid" id="A0A369JIP6"/>
<dbReference type="PRINTS" id="PR00080">
    <property type="entry name" value="SDRFAMILY"/>
</dbReference>
<dbReference type="EMBL" id="LUEZ02000069">
    <property type="protein sequence ID" value="RDB20285.1"/>
    <property type="molecule type" value="Genomic_DNA"/>
</dbReference>
<dbReference type="SUPFAM" id="SSF51735">
    <property type="entry name" value="NAD(P)-binding Rossmann-fold domains"/>
    <property type="match status" value="1"/>
</dbReference>
<dbReference type="GO" id="GO:0006633">
    <property type="term" value="P:fatty acid biosynthetic process"/>
    <property type="evidence" value="ECO:0007669"/>
    <property type="project" value="TreeGrafter"/>
</dbReference>
<dbReference type="STRING" id="39966.A0A369JIP6"/>
<dbReference type="InterPro" id="IPR020904">
    <property type="entry name" value="Sc_DH/Rdtase_CS"/>
</dbReference>
<evidence type="ECO:0000256" key="1">
    <source>
        <dbReference type="ARBA" id="ARBA00006484"/>
    </source>
</evidence>
<evidence type="ECO:0000313" key="4">
    <source>
        <dbReference type="Proteomes" id="UP000076154"/>
    </source>
</evidence>
<proteinExistence type="inferred from homology"/>
<name>A0A369JIP6_HYPMA</name>
<dbReference type="GO" id="GO:0016616">
    <property type="term" value="F:oxidoreductase activity, acting on the CH-OH group of donors, NAD or NADP as acceptor"/>
    <property type="evidence" value="ECO:0007669"/>
    <property type="project" value="TreeGrafter"/>
</dbReference>
<dbReference type="Pfam" id="PF13561">
    <property type="entry name" value="adh_short_C2"/>
    <property type="match status" value="1"/>
</dbReference>
<accession>A0A369JIP6</accession>
<evidence type="ECO:0000256" key="2">
    <source>
        <dbReference type="ARBA" id="ARBA00022857"/>
    </source>
</evidence>
<dbReference type="FunFam" id="3.40.50.720:FF:000084">
    <property type="entry name" value="Short-chain dehydrogenase reductase"/>
    <property type="match status" value="1"/>
</dbReference>
<dbReference type="FunCoup" id="A0A369JIP6">
    <property type="interactions" value="21"/>
</dbReference>
<dbReference type="Gene3D" id="3.40.50.720">
    <property type="entry name" value="NAD(P)-binding Rossmann-like Domain"/>
    <property type="match status" value="1"/>
</dbReference>
<dbReference type="InterPro" id="IPR036291">
    <property type="entry name" value="NAD(P)-bd_dom_sf"/>
</dbReference>
<sequence>MSTSTTTPNHKGVAFVTGAAAGIGRAIALRLADDGYELAVNDLLRSKDALDQLTHEIFEKHGKKVESVIGDVSVESEVEAMIACVVEDLGGLDIMVANAGICIMLPFMETTLEDWERQFSTNVRGTYLCYKYAGQQMISQGRGGRIIGASSVVGKQGEPLMAAYSATKFAIRGLTQAVAKEFGPYGITVNAYAPGAIDTPLLQNLAGNKTEFYEQESKRAALGHIGTPAEIASIVSYLVSPEAHFITGQSISVNGGRFFD</sequence>
<comment type="caution">
    <text evidence="3">The sequence shown here is derived from an EMBL/GenBank/DDBJ whole genome shotgun (WGS) entry which is preliminary data.</text>
</comment>
<dbReference type="PANTHER" id="PTHR42760:SF121">
    <property type="entry name" value="3-OXOACYL-(ACYL-CARRIER-PROTEIN) REDUCTASE"/>
    <property type="match status" value="1"/>
</dbReference>
<protein>
    <submittedName>
        <fullName evidence="3">Diacetyl reductase [(S)-acetoin forming]</fullName>
    </submittedName>
</protein>
<reference evidence="3" key="1">
    <citation type="submission" date="2018-04" db="EMBL/GenBank/DDBJ databases">
        <title>Whole genome sequencing of Hypsizygus marmoreus.</title>
        <authorList>
            <person name="Choi I.-G."/>
            <person name="Min B."/>
            <person name="Kim J.-G."/>
            <person name="Kim S."/>
            <person name="Oh Y.-L."/>
            <person name="Kong W.-S."/>
            <person name="Park H."/>
            <person name="Jeong J."/>
            <person name="Song E.-S."/>
        </authorList>
    </citation>
    <scope>NUCLEOTIDE SEQUENCE [LARGE SCALE GENOMIC DNA]</scope>
    <source>
        <strain evidence="3">51987-8</strain>
    </source>
</reference>
<dbReference type="PROSITE" id="PS00061">
    <property type="entry name" value="ADH_SHORT"/>
    <property type="match status" value="1"/>
</dbReference>
<comment type="similarity">
    <text evidence="1">Belongs to the short-chain dehydrogenases/reductases (SDR) family.</text>
</comment>
<dbReference type="PANTHER" id="PTHR42760">
    <property type="entry name" value="SHORT-CHAIN DEHYDROGENASES/REDUCTASES FAMILY MEMBER"/>
    <property type="match status" value="1"/>
</dbReference>
<organism evidence="3 4">
    <name type="scientific">Hypsizygus marmoreus</name>
    <name type="common">White beech mushroom</name>
    <name type="synonym">Agaricus marmoreus</name>
    <dbReference type="NCBI Taxonomy" id="39966"/>
    <lineage>
        <taxon>Eukaryota</taxon>
        <taxon>Fungi</taxon>
        <taxon>Dikarya</taxon>
        <taxon>Basidiomycota</taxon>
        <taxon>Agaricomycotina</taxon>
        <taxon>Agaricomycetes</taxon>
        <taxon>Agaricomycetidae</taxon>
        <taxon>Agaricales</taxon>
        <taxon>Tricholomatineae</taxon>
        <taxon>Lyophyllaceae</taxon>
        <taxon>Hypsizygus</taxon>
    </lineage>
</organism>
<dbReference type="PRINTS" id="PR00081">
    <property type="entry name" value="GDHRDH"/>
</dbReference>
<keyword evidence="4" id="KW-1185">Reference proteome</keyword>
<dbReference type="GO" id="GO:0048038">
    <property type="term" value="F:quinone binding"/>
    <property type="evidence" value="ECO:0007669"/>
    <property type="project" value="TreeGrafter"/>
</dbReference>
<dbReference type="InterPro" id="IPR002347">
    <property type="entry name" value="SDR_fam"/>
</dbReference>